<dbReference type="NCBIfam" id="TIGR02168">
    <property type="entry name" value="SMC_prok_B"/>
    <property type="match status" value="1"/>
</dbReference>
<reference evidence="10" key="1">
    <citation type="submission" date="2017-01" db="EMBL/GenBank/DDBJ databases">
        <title>Novel pathways for hydrocarbon cycling and metabolic interdependencies in hydrothermal sediment communities.</title>
        <authorList>
            <person name="Dombrowski N."/>
            <person name="Seitz K."/>
            <person name="Teske A."/>
            <person name="Baker B."/>
        </authorList>
    </citation>
    <scope>NUCLEOTIDE SEQUENCE [LARGE SCALE GENOMIC DNA]</scope>
</reference>
<dbReference type="InterPro" id="IPR036277">
    <property type="entry name" value="SMC_hinge_sf"/>
</dbReference>
<evidence type="ECO:0000313" key="9">
    <source>
        <dbReference type="EMBL" id="OPX17550.1"/>
    </source>
</evidence>
<dbReference type="GO" id="GO:0005524">
    <property type="term" value="F:ATP binding"/>
    <property type="evidence" value="ECO:0007669"/>
    <property type="project" value="UniProtKB-KW"/>
</dbReference>
<dbReference type="InterPro" id="IPR011890">
    <property type="entry name" value="SMC_prok"/>
</dbReference>
<name>A0A1V4QDW7_UNCW3</name>
<dbReference type="Proteomes" id="UP000191663">
    <property type="component" value="Unassembled WGS sequence"/>
</dbReference>
<organism evidence="9 10">
    <name type="scientific">candidate division WOR-3 bacterium 4484_100</name>
    <dbReference type="NCBI Taxonomy" id="1936077"/>
    <lineage>
        <taxon>Bacteria</taxon>
        <taxon>Bacteria division WOR-3</taxon>
    </lineage>
</organism>
<dbReference type="GO" id="GO:0003677">
    <property type="term" value="F:DNA binding"/>
    <property type="evidence" value="ECO:0007669"/>
    <property type="project" value="UniProtKB-KW"/>
</dbReference>
<evidence type="ECO:0000259" key="7">
    <source>
        <dbReference type="Pfam" id="PF02463"/>
    </source>
</evidence>
<keyword evidence="5" id="KW-0238">DNA-binding</keyword>
<dbReference type="PIRSF" id="PIRSF005719">
    <property type="entry name" value="SMC"/>
    <property type="match status" value="1"/>
</dbReference>
<evidence type="ECO:0000256" key="2">
    <source>
        <dbReference type="ARBA" id="ARBA00022741"/>
    </source>
</evidence>
<dbReference type="InterPro" id="IPR010935">
    <property type="entry name" value="SMC_hinge"/>
</dbReference>
<evidence type="ECO:0000313" key="10">
    <source>
        <dbReference type="Proteomes" id="UP000191663"/>
    </source>
</evidence>
<proteinExistence type="inferred from homology"/>
<dbReference type="GO" id="GO:0030261">
    <property type="term" value="P:chromosome condensation"/>
    <property type="evidence" value="ECO:0007669"/>
    <property type="project" value="InterPro"/>
</dbReference>
<feature type="domain" description="RecF/RecN/SMC N-terminal" evidence="7">
    <location>
        <begin position="3"/>
        <end position="130"/>
    </location>
</feature>
<evidence type="ECO:0000256" key="4">
    <source>
        <dbReference type="ARBA" id="ARBA00023054"/>
    </source>
</evidence>
<evidence type="ECO:0000259" key="8">
    <source>
        <dbReference type="Pfam" id="PF06470"/>
    </source>
</evidence>
<feature type="coiled-coil region" evidence="6">
    <location>
        <begin position="643"/>
        <end position="904"/>
    </location>
</feature>
<feature type="coiled-coil region" evidence="6">
    <location>
        <begin position="161"/>
        <end position="472"/>
    </location>
</feature>
<keyword evidence="3" id="KW-0067">ATP-binding</keyword>
<feature type="non-terminal residue" evidence="9">
    <location>
        <position position="1133"/>
    </location>
</feature>
<dbReference type="InterPro" id="IPR027417">
    <property type="entry name" value="P-loop_NTPase"/>
</dbReference>
<dbReference type="GO" id="GO:0016887">
    <property type="term" value="F:ATP hydrolysis activity"/>
    <property type="evidence" value="ECO:0007669"/>
    <property type="project" value="InterPro"/>
</dbReference>
<comment type="caution">
    <text evidence="9">The sequence shown here is derived from an EMBL/GenBank/DDBJ whole genome shotgun (WGS) entry which is preliminary data.</text>
</comment>
<dbReference type="AlphaFoldDB" id="A0A1V4QDW7"/>
<dbReference type="Gene3D" id="3.40.50.300">
    <property type="entry name" value="P-loop containing nucleotide triphosphate hydrolases"/>
    <property type="match status" value="2"/>
</dbReference>
<dbReference type="Gene3D" id="1.10.287.1490">
    <property type="match status" value="1"/>
</dbReference>
<keyword evidence="4 6" id="KW-0175">Coiled coil</keyword>
<keyword evidence="1" id="KW-0963">Cytoplasm</keyword>
<dbReference type="Pfam" id="PF06470">
    <property type="entry name" value="SMC_hinge"/>
    <property type="match status" value="1"/>
</dbReference>
<dbReference type="HAMAP" id="MF_01894">
    <property type="entry name" value="Smc_prok"/>
    <property type="match status" value="1"/>
</dbReference>
<dbReference type="SUPFAM" id="SSF75553">
    <property type="entry name" value="Smc hinge domain"/>
    <property type="match status" value="1"/>
</dbReference>
<sequence length="1133" mass="134486">MKIKEIRLYGFKSFCGETRIILNAGITAFVGPNGSGKSNIFDALRWVFGEQSMKALRCERIEDLIHTSPDVKNDVRFTEVAVIIENEDYFPQFGSEFEIKRKFYRDGESEFFLNRVKCRLQDIQALFLNSGALTYSFLELSEIEKIIHGDTKEMFDDVSGILRYRERREQTKRRLDATEQDLMRLEDIIAEMQRSLRRLKRQVRQARLYQELRGEFKELSLFILQKEFKETEDEIVKVEKEKVELEAKVQAINQEIKELEDERNRMKHSMAELQEKKELHQDDLERLDQAIEELNRELKEKEQRVREITLQHERRRTSIKERKMRLQAEEDRLNGLNQERQQLEEKIAEIDKKAGDEKQALESKNQKYFLKKEEVEKKTVQATAILEELTNLKNELSRFNLEIENKGATLSHINEEYIKEEEELNRNLRAKQEIEKELNRIVQSQNQVSEQLNELTEKLQKTENGLAEVQNGLSQREQEMNECKILIDTLRHRIQLSDQKELKAHFEKRIQGIFRDCIEVVQNYEAVVDICLGDILNYYLLTEFEKGDFEKLPEGRYGFIVLERPPAESSRAEIEEAQPLTNFVRIKKNKELLSYYINNYYLVKDIETASSHSLRFPQLGFVTPEALLFRRGTVIVEKGDVGYFRITQSLEEQQRRFESLKNEILFLTQERDRLEKEAEEAKTEIEKKKEELFSLNIKKSEYSLRIAEVDRTVERSSKELKELKNEIEQLTREIERLRSNCQKNEEAINNNQTTLTTLREEIDRDSKELEELKSAIEEENNRINELVTEMAILRERRENLRRTEDRLRDEIQTMVNEIEQLERAADNQELHELNMRIDILQKELDAKNSQRLAYESRLPEEKLRSYTQQQEILYDRLTQKQKEYEEVNNQLLELKYRLFQLQHRQKEYIRKAREEFQVELRDYTPEQVFENAGERLTTVKEKLERLGEINPLALQAYEDEKGRLDDYLNQRNDIIAAKKNLIKTIEELDQRAQERFLTIFEQVKKEFNFVFANFFEGGQADLILTNPENTLQSKIEIVVRMRGKRLKTINQLSGGERTLLAISLLLAFYLVKPAPFCILDEIDAPLDDANVVRFNKFLRDLSQRTQVIIITHNRATMEYADYLYGLTMEKPGQ</sequence>
<protein>
    <submittedName>
        <fullName evidence="9">Chromosome segregation protein SMC</fullName>
    </submittedName>
</protein>
<dbReference type="GO" id="GO:0005694">
    <property type="term" value="C:chromosome"/>
    <property type="evidence" value="ECO:0007669"/>
    <property type="project" value="InterPro"/>
</dbReference>
<feature type="domain" description="RecF/RecN/SMC N-terminal" evidence="7">
    <location>
        <begin position="698"/>
        <end position="1130"/>
    </location>
</feature>
<gene>
    <name evidence="9" type="ORF">BXT86_05915</name>
</gene>
<dbReference type="PANTHER" id="PTHR43977">
    <property type="entry name" value="STRUCTURAL MAINTENANCE OF CHROMOSOMES PROTEIN 3"/>
    <property type="match status" value="1"/>
</dbReference>
<dbReference type="Pfam" id="PF02463">
    <property type="entry name" value="SMC_N"/>
    <property type="match status" value="2"/>
</dbReference>
<evidence type="ECO:0000256" key="6">
    <source>
        <dbReference type="SAM" id="Coils"/>
    </source>
</evidence>
<dbReference type="GO" id="GO:0007062">
    <property type="term" value="P:sister chromatid cohesion"/>
    <property type="evidence" value="ECO:0007669"/>
    <property type="project" value="InterPro"/>
</dbReference>
<dbReference type="InterPro" id="IPR003395">
    <property type="entry name" value="RecF/RecN/SMC_N"/>
</dbReference>
<dbReference type="SUPFAM" id="SSF52540">
    <property type="entry name" value="P-loop containing nucleoside triphosphate hydrolases"/>
    <property type="match status" value="2"/>
</dbReference>
<accession>A0A1V4QDW7</accession>
<keyword evidence="2" id="KW-0547">Nucleotide-binding</keyword>
<evidence type="ECO:0000256" key="1">
    <source>
        <dbReference type="ARBA" id="ARBA00022490"/>
    </source>
</evidence>
<evidence type="ECO:0000256" key="5">
    <source>
        <dbReference type="ARBA" id="ARBA00023125"/>
    </source>
</evidence>
<dbReference type="EMBL" id="MUKB01000110">
    <property type="protein sequence ID" value="OPX17550.1"/>
    <property type="molecule type" value="Genomic_DNA"/>
</dbReference>
<dbReference type="InterPro" id="IPR024704">
    <property type="entry name" value="SMC"/>
</dbReference>
<feature type="domain" description="SMC hinge" evidence="8">
    <location>
        <begin position="508"/>
        <end position="610"/>
    </location>
</feature>
<evidence type="ECO:0000256" key="3">
    <source>
        <dbReference type="ARBA" id="ARBA00022840"/>
    </source>
</evidence>